<evidence type="ECO:0000256" key="6">
    <source>
        <dbReference type="ARBA" id="ARBA00047473"/>
    </source>
</evidence>
<dbReference type="Gene3D" id="1.20.5.100">
    <property type="entry name" value="Cytochrome c1, transmembrane anchor, C-terminal"/>
    <property type="match status" value="1"/>
</dbReference>
<dbReference type="eggNOG" id="COG1004">
    <property type="taxonomic scope" value="Bacteria"/>
</dbReference>
<feature type="active site" description="Nucleophile" evidence="8">
    <location>
        <position position="279"/>
    </location>
</feature>
<evidence type="ECO:0000256" key="10">
    <source>
        <dbReference type="PIRSR" id="PIRSR500134-3"/>
    </source>
</evidence>
<dbReference type="Pfam" id="PF00984">
    <property type="entry name" value="UDPG_MGDP_dh"/>
    <property type="match status" value="1"/>
</dbReference>
<dbReference type="Pfam" id="PF03720">
    <property type="entry name" value="UDPG_MGDP_dh_C"/>
    <property type="match status" value="1"/>
</dbReference>
<keyword evidence="14" id="KW-1185">Reference proteome</keyword>
<evidence type="ECO:0000256" key="5">
    <source>
        <dbReference type="ARBA" id="ARBA00023027"/>
    </source>
</evidence>
<dbReference type="EMBL" id="BAEH01000018">
    <property type="protein sequence ID" value="GAB17078.1"/>
    <property type="molecule type" value="Genomic_DNA"/>
</dbReference>
<keyword evidence="4 7" id="KW-0560">Oxidoreductase</keyword>
<dbReference type="SMART" id="SM00984">
    <property type="entry name" value="UDPG_MGDP_dh_C"/>
    <property type="match status" value="1"/>
</dbReference>
<feature type="binding site" evidence="9">
    <location>
        <begin position="268"/>
        <end position="272"/>
    </location>
    <ligand>
        <name>substrate</name>
    </ligand>
</feature>
<dbReference type="SUPFAM" id="SSF52413">
    <property type="entry name" value="UDP-glucose/GDP-mannose dehydrogenase C-terminal domain"/>
    <property type="match status" value="1"/>
</dbReference>
<comment type="caution">
    <text evidence="13">The sequence shown here is derived from an EMBL/GenBank/DDBJ whole genome shotgun (WGS) entry which is preliminary data.</text>
</comment>
<dbReference type="Proteomes" id="UP000035034">
    <property type="component" value="Unassembled WGS sequence"/>
</dbReference>
<comment type="catalytic activity">
    <reaction evidence="6 7">
        <text>UDP-alpha-D-glucose + 2 NAD(+) + H2O = UDP-alpha-D-glucuronate + 2 NADH + 3 H(+)</text>
        <dbReference type="Rhea" id="RHEA:23596"/>
        <dbReference type="ChEBI" id="CHEBI:15377"/>
        <dbReference type="ChEBI" id="CHEBI:15378"/>
        <dbReference type="ChEBI" id="CHEBI:57540"/>
        <dbReference type="ChEBI" id="CHEBI:57945"/>
        <dbReference type="ChEBI" id="CHEBI:58052"/>
        <dbReference type="ChEBI" id="CHEBI:58885"/>
        <dbReference type="EC" id="1.1.1.22"/>
    </reaction>
</comment>
<dbReference type="GO" id="GO:0000271">
    <property type="term" value="P:polysaccharide biosynthetic process"/>
    <property type="evidence" value="ECO:0007669"/>
    <property type="project" value="InterPro"/>
</dbReference>
<feature type="binding site" evidence="9">
    <location>
        <position position="342"/>
    </location>
    <ligand>
        <name>substrate</name>
    </ligand>
</feature>
<dbReference type="STRING" id="1077974.GOEFS_018_01100"/>
<accession>H0QW77</accession>
<dbReference type="InterPro" id="IPR017476">
    <property type="entry name" value="UDP-Glc/GDP-Man"/>
</dbReference>
<evidence type="ECO:0000256" key="7">
    <source>
        <dbReference type="PIRNR" id="PIRNR000124"/>
    </source>
</evidence>
<dbReference type="InterPro" id="IPR014026">
    <property type="entry name" value="UDP-Glc/GDP-Man_DH_dimer"/>
</dbReference>
<feature type="binding site" evidence="10">
    <location>
        <position position="96"/>
    </location>
    <ligand>
        <name>NAD(+)</name>
        <dbReference type="ChEBI" id="CHEBI:57540"/>
    </ligand>
</feature>
<feature type="region of interest" description="Disordered" evidence="11">
    <location>
        <begin position="461"/>
        <end position="482"/>
    </location>
</feature>
<feature type="binding site" evidence="9">
    <location>
        <begin position="164"/>
        <end position="167"/>
    </location>
    <ligand>
        <name>substrate</name>
    </ligand>
</feature>
<dbReference type="NCBIfam" id="TIGR03026">
    <property type="entry name" value="NDP-sugDHase"/>
    <property type="match status" value="1"/>
</dbReference>
<dbReference type="UniPathway" id="UPA00038">
    <property type="reaction ID" value="UER00491"/>
</dbReference>
<keyword evidence="5 7" id="KW-0520">NAD</keyword>
<evidence type="ECO:0000256" key="9">
    <source>
        <dbReference type="PIRSR" id="PIRSR500134-2"/>
    </source>
</evidence>
<evidence type="ECO:0000313" key="13">
    <source>
        <dbReference type="EMBL" id="GAB17078.1"/>
    </source>
</evidence>
<evidence type="ECO:0000256" key="3">
    <source>
        <dbReference type="ARBA" id="ARBA00012954"/>
    </source>
</evidence>
<dbReference type="GO" id="GO:0006065">
    <property type="term" value="P:UDP-glucuronate biosynthetic process"/>
    <property type="evidence" value="ECO:0007669"/>
    <property type="project" value="UniProtKB-UniPathway"/>
</dbReference>
<evidence type="ECO:0000256" key="8">
    <source>
        <dbReference type="PIRSR" id="PIRSR500134-1"/>
    </source>
</evidence>
<dbReference type="GO" id="GO:0051287">
    <property type="term" value="F:NAD binding"/>
    <property type="evidence" value="ECO:0007669"/>
    <property type="project" value="InterPro"/>
</dbReference>
<dbReference type="PIRSF" id="PIRSF500134">
    <property type="entry name" value="UDPglc_DH_bac"/>
    <property type="match status" value="1"/>
</dbReference>
<feature type="binding site" evidence="10">
    <location>
        <position position="132"/>
    </location>
    <ligand>
        <name>NAD(+)</name>
        <dbReference type="ChEBI" id="CHEBI:57540"/>
    </ligand>
</feature>
<dbReference type="PANTHER" id="PTHR43750">
    <property type="entry name" value="UDP-GLUCOSE 6-DEHYDROGENASE TUAD"/>
    <property type="match status" value="1"/>
</dbReference>
<dbReference type="EC" id="1.1.1.22" evidence="3 7"/>
<dbReference type="InterPro" id="IPR008927">
    <property type="entry name" value="6-PGluconate_DH-like_C_sf"/>
</dbReference>
<dbReference type="InterPro" id="IPR036291">
    <property type="entry name" value="NAD(P)-bd_dom_sf"/>
</dbReference>
<proteinExistence type="inferred from homology"/>
<evidence type="ECO:0000256" key="1">
    <source>
        <dbReference type="ARBA" id="ARBA00004701"/>
    </source>
</evidence>
<dbReference type="PIRSF" id="PIRSF000124">
    <property type="entry name" value="UDPglc_GDPman_dh"/>
    <property type="match status" value="1"/>
</dbReference>
<gene>
    <name evidence="13" type="primary">ugd</name>
    <name evidence="13" type="ORF">GOEFS_018_01100</name>
</gene>
<dbReference type="InterPro" id="IPR028357">
    <property type="entry name" value="UDPglc_DH_bac"/>
</dbReference>
<name>H0QW77_9ACTN</name>
<comment type="pathway">
    <text evidence="1">Nucleotide-sugar biosynthesis; UDP-alpha-D-glucuronate biosynthesis; UDP-alpha-D-glucuronate from UDP-alpha-D-glucose: step 1/1.</text>
</comment>
<dbReference type="InterPro" id="IPR001732">
    <property type="entry name" value="UDP-Glc/GDP-Man_DH_N"/>
</dbReference>
<reference evidence="13 14" key="1">
    <citation type="submission" date="2011-12" db="EMBL/GenBank/DDBJ databases">
        <title>Whole genome shotgun sequence of Gordonia effusa NBRC 100432.</title>
        <authorList>
            <person name="Yoshida I."/>
            <person name="Takarada H."/>
            <person name="Hosoyama A."/>
            <person name="Tsuchikane K."/>
            <person name="Katsumata H."/>
            <person name="Yamazaki S."/>
            <person name="Fujita N."/>
        </authorList>
    </citation>
    <scope>NUCLEOTIDE SEQUENCE [LARGE SCALE GENOMIC DNA]</scope>
    <source>
        <strain evidence="13 14">NBRC 100432</strain>
    </source>
</reference>
<feature type="binding site" evidence="10">
    <location>
        <position position="167"/>
    </location>
    <ligand>
        <name>NAD(+)</name>
        <dbReference type="ChEBI" id="CHEBI:57540"/>
    </ligand>
</feature>
<dbReference type="Pfam" id="PF03721">
    <property type="entry name" value="UDPG_MGDP_dh_N"/>
    <property type="match status" value="1"/>
</dbReference>
<organism evidence="13 14">
    <name type="scientific">Gordonia effusa NBRC 100432</name>
    <dbReference type="NCBI Taxonomy" id="1077974"/>
    <lineage>
        <taxon>Bacteria</taxon>
        <taxon>Bacillati</taxon>
        <taxon>Actinomycetota</taxon>
        <taxon>Actinomycetes</taxon>
        <taxon>Mycobacteriales</taxon>
        <taxon>Gordoniaceae</taxon>
        <taxon>Gordonia</taxon>
    </lineage>
</organism>
<evidence type="ECO:0000313" key="14">
    <source>
        <dbReference type="Proteomes" id="UP000035034"/>
    </source>
</evidence>
<comment type="similarity">
    <text evidence="2 7">Belongs to the UDP-glucose/GDP-mannose dehydrogenase family.</text>
</comment>
<evidence type="ECO:0000256" key="2">
    <source>
        <dbReference type="ARBA" id="ARBA00006601"/>
    </source>
</evidence>
<feature type="domain" description="UDP-glucose/GDP-mannose dehydrogenase C-terminal" evidence="12">
    <location>
        <begin position="335"/>
        <end position="436"/>
    </location>
</feature>
<dbReference type="GO" id="GO:0003979">
    <property type="term" value="F:UDP-glucose 6-dehydrogenase activity"/>
    <property type="evidence" value="ECO:0007669"/>
    <property type="project" value="UniProtKB-EC"/>
</dbReference>
<feature type="binding site" evidence="10">
    <location>
        <position position="282"/>
    </location>
    <ligand>
        <name>NAD(+)</name>
        <dbReference type="ChEBI" id="CHEBI:57540"/>
    </ligand>
</feature>
<feature type="binding site" evidence="10">
    <location>
        <position position="349"/>
    </location>
    <ligand>
        <name>NAD(+)</name>
        <dbReference type="ChEBI" id="CHEBI:57540"/>
    </ligand>
</feature>
<feature type="binding site" evidence="10">
    <location>
        <position position="45"/>
    </location>
    <ligand>
        <name>NAD(+)</name>
        <dbReference type="ChEBI" id="CHEBI:57540"/>
    </ligand>
</feature>
<dbReference type="Gene3D" id="3.40.50.720">
    <property type="entry name" value="NAD(P)-binding Rossmann-like Domain"/>
    <property type="match status" value="2"/>
</dbReference>
<feature type="binding site" evidence="9">
    <location>
        <position position="276"/>
    </location>
    <ligand>
        <name>substrate</name>
    </ligand>
</feature>
<dbReference type="SUPFAM" id="SSF48179">
    <property type="entry name" value="6-phosphogluconate dehydrogenase C-terminal domain-like"/>
    <property type="match status" value="1"/>
</dbReference>
<evidence type="ECO:0000256" key="4">
    <source>
        <dbReference type="ARBA" id="ARBA00023002"/>
    </source>
</evidence>
<dbReference type="SUPFAM" id="SSF51735">
    <property type="entry name" value="NAD(P)-binding Rossmann-fold domains"/>
    <property type="match status" value="1"/>
</dbReference>
<dbReference type="PANTHER" id="PTHR43750:SF3">
    <property type="entry name" value="UDP-GLUCOSE 6-DEHYDROGENASE TUAD"/>
    <property type="match status" value="1"/>
</dbReference>
<dbReference type="AlphaFoldDB" id="H0QW77"/>
<evidence type="ECO:0000256" key="11">
    <source>
        <dbReference type="SAM" id="MobiDB-lite"/>
    </source>
</evidence>
<feature type="binding site" evidence="10">
    <location>
        <position position="40"/>
    </location>
    <ligand>
        <name>NAD(+)</name>
        <dbReference type="ChEBI" id="CHEBI:57540"/>
    </ligand>
</feature>
<sequence length="482" mass="51621">MTVWARSHKGMKVTVIGCGYLGATHAACMAELGHDVLGVDTDSAKIERLSRGEVPFFEPGLSDVLRRNIDAGRLRFTTDYRDAADHASVHFLGVGTPQQQRSQRADLSQVFGAVEALVSRLRGRHLIIGKSTVPVGTSAELNERIIEMTADVDASVELAWNPEFLREGFAVEDTLSPDRIVLGVDAGHADSKAEGVVSELYREIFEAGVPFVRTDWPTAELVKVSANAFLATKISFINAVSELCEVVGGDISTLADAIGYDARIGRRFLNAGLGFGGGCLPKDIRAFAARAEELGAGDSLAFLREMDAVNMRRRTAMVDLVEKACGGTVLGANVAILGAAFKPESDDVRDSPALNVAGQLALRGAQVSVFDPKAMDNARKLYPTLRFASCAAEAAEAADVVVVATEWAEFVHMTPEELAPTVARRVVVDGRRCLNSDAWRAAGWRYLAIGSKPDAAAEAASSSSRGRLVRQTRDSRSTGMLV</sequence>
<dbReference type="InterPro" id="IPR014027">
    <property type="entry name" value="UDP-Glc/GDP-Man_DH_C"/>
</dbReference>
<evidence type="ECO:0000259" key="12">
    <source>
        <dbReference type="SMART" id="SM00984"/>
    </source>
</evidence>
<dbReference type="InterPro" id="IPR036220">
    <property type="entry name" value="UDP-Glc/GDP-Man_DH_C_sf"/>
</dbReference>
<protein>
    <recommendedName>
        <fullName evidence="3 7">UDP-glucose 6-dehydrogenase</fullName>
        <ecNumber evidence="3 7">1.1.1.22</ecNumber>
    </recommendedName>
</protein>
<feature type="binding site" evidence="9">
    <location>
        <position position="223"/>
    </location>
    <ligand>
        <name>substrate</name>
    </ligand>
</feature>